<evidence type="ECO:0000256" key="1">
    <source>
        <dbReference type="SAM" id="MobiDB-lite"/>
    </source>
</evidence>
<evidence type="ECO:0000313" key="4">
    <source>
        <dbReference type="Proteomes" id="UP001151760"/>
    </source>
</evidence>
<reference evidence="3" key="2">
    <citation type="submission" date="2022-01" db="EMBL/GenBank/DDBJ databases">
        <authorList>
            <person name="Yamashiro T."/>
            <person name="Shiraishi A."/>
            <person name="Satake H."/>
            <person name="Nakayama K."/>
        </authorList>
    </citation>
    <scope>NUCLEOTIDE SEQUENCE</scope>
</reference>
<keyword evidence="3" id="KW-0548">Nucleotidyltransferase</keyword>
<protein>
    <submittedName>
        <fullName evidence="3">RNA-directed DNA polymerase</fullName>
    </submittedName>
</protein>
<evidence type="ECO:0000313" key="3">
    <source>
        <dbReference type="EMBL" id="GJT45695.1"/>
    </source>
</evidence>
<dbReference type="InterPro" id="IPR039537">
    <property type="entry name" value="Retrotran_Ty1/copia-like"/>
</dbReference>
<feature type="domain" description="Integrase catalytic" evidence="2">
    <location>
        <begin position="177"/>
        <end position="291"/>
    </location>
</feature>
<organism evidence="3 4">
    <name type="scientific">Tanacetum coccineum</name>
    <dbReference type="NCBI Taxonomy" id="301880"/>
    <lineage>
        <taxon>Eukaryota</taxon>
        <taxon>Viridiplantae</taxon>
        <taxon>Streptophyta</taxon>
        <taxon>Embryophyta</taxon>
        <taxon>Tracheophyta</taxon>
        <taxon>Spermatophyta</taxon>
        <taxon>Magnoliopsida</taxon>
        <taxon>eudicotyledons</taxon>
        <taxon>Gunneridae</taxon>
        <taxon>Pentapetalae</taxon>
        <taxon>asterids</taxon>
        <taxon>campanulids</taxon>
        <taxon>Asterales</taxon>
        <taxon>Asteraceae</taxon>
        <taxon>Asteroideae</taxon>
        <taxon>Anthemideae</taxon>
        <taxon>Anthemidinae</taxon>
        <taxon>Tanacetum</taxon>
    </lineage>
</organism>
<keyword evidence="4" id="KW-1185">Reference proteome</keyword>
<reference evidence="3" key="1">
    <citation type="journal article" date="2022" name="Int. J. Mol. Sci.">
        <title>Draft Genome of Tanacetum Coccineum: Genomic Comparison of Closely Related Tanacetum-Family Plants.</title>
        <authorList>
            <person name="Yamashiro T."/>
            <person name="Shiraishi A."/>
            <person name="Nakayama K."/>
            <person name="Satake H."/>
        </authorList>
    </citation>
    <scope>NUCLEOTIDE SEQUENCE</scope>
</reference>
<dbReference type="SUPFAM" id="SSF53098">
    <property type="entry name" value="Ribonuclease H-like"/>
    <property type="match status" value="1"/>
</dbReference>
<dbReference type="InterPro" id="IPR025724">
    <property type="entry name" value="GAG-pre-integrase_dom"/>
</dbReference>
<name>A0ABQ5E2N3_9ASTR</name>
<dbReference type="PANTHER" id="PTHR42648:SF31">
    <property type="entry name" value="RNA-DIRECTED DNA POLYMERASE"/>
    <property type="match status" value="1"/>
</dbReference>
<proteinExistence type="predicted"/>
<dbReference type="Gene3D" id="3.30.420.10">
    <property type="entry name" value="Ribonuclease H-like superfamily/Ribonuclease H"/>
    <property type="match status" value="1"/>
</dbReference>
<dbReference type="InterPro" id="IPR001584">
    <property type="entry name" value="Integrase_cat-core"/>
</dbReference>
<gene>
    <name evidence="3" type="ORF">Tco_0954410</name>
</gene>
<comment type="caution">
    <text evidence="3">The sequence shown here is derived from an EMBL/GenBank/DDBJ whole genome shotgun (WGS) entry which is preliminary data.</text>
</comment>
<keyword evidence="3" id="KW-0695">RNA-directed DNA polymerase</keyword>
<keyword evidence="3" id="KW-0808">Transferase</keyword>
<dbReference type="Pfam" id="PF00665">
    <property type="entry name" value="rve"/>
    <property type="match status" value="1"/>
</dbReference>
<dbReference type="GO" id="GO:0003964">
    <property type="term" value="F:RNA-directed DNA polymerase activity"/>
    <property type="evidence" value="ECO:0007669"/>
    <property type="project" value="UniProtKB-KW"/>
</dbReference>
<dbReference type="EMBL" id="BQNB010015923">
    <property type="protein sequence ID" value="GJT45695.1"/>
    <property type="molecule type" value="Genomic_DNA"/>
</dbReference>
<dbReference type="InterPro" id="IPR012337">
    <property type="entry name" value="RNaseH-like_sf"/>
</dbReference>
<dbReference type="Pfam" id="PF13976">
    <property type="entry name" value="gag_pre-integrs"/>
    <property type="match status" value="1"/>
</dbReference>
<dbReference type="PROSITE" id="PS50994">
    <property type="entry name" value="INTEGRASE"/>
    <property type="match status" value="1"/>
</dbReference>
<dbReference type="PANTHER" id="PTHR42648">
    <property type="entry name" value="TRANSPOSASE, PUTATIVE-RELATED"/>
    <property type="match status" value="1"/>
</dbReference>
<dbReference type="Proteomes" id="UP001151760">
    <property type="component" value="Unassembled WGS sequence"/>
</dbReference>
<dbReference type="InterPro" id="IPR036397">
    <property type="entry name" value="RNaseH_sf"/>
</dbReference>
<feature type="region of interest" description="Disordered" evidence="1">
    <location>
        <begin position="1"/>
        <end position="21"/>
    </location>
</feature>
<sequence>MVATQTNGQKGTSLKASTSNGTHGDAVVFAKMDSLQNQLNQVMLMLQNPQVSLPNGHIVTVTTLGSVRVKPNLVLHNVFYIPSFAYNLLSGNNKRIAHGILSDGLYIIKPNTASAPTPTEFSQSFPTTILSHSSNLHLWHARLGHPSTHVIKQMKNLPHFTTDVSKLHCTICPIAKQTALPFPSSSSYANALFELIHADTWGPYKHLTLNNYKYFLTLVDDYSRTTWTFLIPTKNHVTSTLKNFYSYVTTQFHTAIKVLRSDNGTEFTNNSLTTFLQNKGITHKTPTKWQS</sequence>
<evidence type="ECO:0000259" key="2">
    <source>
        <dbReference type="PROSITE" id="PS50994"/>
    </source>
</evidence>
<accession>A0ABQ5E2N3</accession>